<dbReference type="EMBL" id="JBHTAH010000002">
    <property type="protein sequence ID" value="MFC7068531.1"/>
    <property type="molecule type" value="Genomic_DNA"/>
</dbReference>
<comment type="caution">
    <text evidence="1">The sequence shown here is derived from an EMBL/GenBank/DDBJ whole genome shotgun (WGS) entry which is preliminary data.</text>
</comment>
<dbReference type="RefSeq" id="WP_284033334.1">
    <property type="nucleotide sequence ID" value="NZ_CP126155.1"/>
</dbReference>
<accession>A0ABD5W636</accession>
<evidence type="ECO:0000313" key="2">
    <source>
        <dbReference type="Proteomes" id="UP001596461"/>
    </source>
</evidence>
<dbReference type="GeneID" id="81126953"/>
<organism evidence="1 2">
    <name type="scientific">Halobaculum lipolyticum</name>
    <dbReference type="NCBI Taxonomy" id="3032001"/>
    <lineage>
        <taxon>Archaea</taxon>
        <taxon>Methanobacteriati</taxon>
        <taxon>Methanobacteriota</taxon>
        <taxon>Stenosarchaea group</taxon>
        <taxon>Halobacteria</taxon>
        <taxon>Halobacteriales</taxon>
        <taxon>Haloferacaceae</taxon>
        <taxon>Halobaculum</taxon>
    </lineage>
</organism>
<proteinExistence type="predicted"/>
<evidence type="ECO:0000313" key="1">
    <source>
        <dbReference type="EMBL" id="MFC7068531.1"/>
    </source>
</evidence>
<dbReference type="AlphaFoldDB" id="A0ABD5W636"/>
<reference evidence="1 2" key="1">
    <citation type="journal article" date="2019" name="Int. J. Syst. Evol. Microbiol.">
        <title>The Global Catalogue of Microorganisms (GCM) 10K type strain sequencing project: providing services to taxonomists for standard genome sequencing and annotation.</title>
        <authorList>
            <consortium name="The Broad Institute Genomics Platform"/>
            <consortium name="The Broad Institute Genome Sequencing Center for Infectious Disease"/>
            <person name="Wu L."/>
            <person name="Ma J."/>
        </authorList>
    </citation>
    <scope>NUCLEOTIDE SEQUENCE [LARGE SCALE GENOMIC DNA]</scope>
    <source>
        <strain evidence="1 2">DT31</strain>
    </source>
</reference>
<name>A0ABD5W636_9EURY</name>
<keyword evidence="2" id="KW-1185">Reference proteome</keyword>
<dbReference type="Proteomes" id="UP001596461">
    <property type="component" value="Unassembled WGS sequence"/>
</dbReference>
<gene>
    <name evidence="1" type="ORF">ACFQL9_02670</name>
</gene>
<evidence type="ECO:0008006" key="3">
    <source>
        <dbReference type="Google" id="ProtNLM"/>
    </source>
</evidence>
<sequence>MTDAFADRSLADHRRAFEKIWWQNPERQNATSSSWWFFLLFPEGEEGYGPRQLMFSVAACVGDQSRVNDLPPGGMDADRPVADGVDRFDATTVGWAGDEDVVHDHVVRQPAEAVLSREDQRLDAWAEGDDGTRRGSELTALSDDDSLGLRAHVVGDDAEAEFEAWGALDSKMTSPHTSLDVDTPLGGAEVVAWRRMAFEGEFDLPDGPETLSGSCYFQRVCFDVPLMPWKWIWAVFPDGTSFSVLVPFVGPQLFRRGYGFSASSRLERLTIPLRQTGFWNWGSGEGHVEFDRITVEPLLGTGEHPDFDVRVENEAGDYVRFVARTYGHARNWLDRPRLGGRVTSHWSYNEFMFRMAGLAGTVGGTPIDAESMGTGFGTLEYSTGFGL</sequence>
<protein>
    <recommendedName>
        <fullName evidence="3">Hydroxyneurosporene synthase (CrtC)</fullName>
    </recommendedName>
</protein>